<dbReference type="AlphaFoldDB" id="A0A8B4BVZ4"/>
<reference evidence="1 2" key="1">
    <citation type="submission" date="2016-11" db="EMBL/GenBank/DDBJ databases">
        <authorList>
            <person name="Varghese N."/>
            <person name="Submissions S."/>
        </authorList>
    </citation>
    <scope>NUCLEOTIDE SEQUENCE [LARGE SCALE GENOMIC DNA]</scope>
    <source>
        <strain evidence="1 2">DSM 1</strain>
    </source>
</reference>
<organism evidence="1 2">
    <name type="scientific">Heyndrickxia coagulans DSM 1 = ATCC 7050</name>
    <dbReference type="NCBI Taxonomy" id="1121088"/>
    <lineage>
        <taxon>Bacteria</taxon>
        <taxon>Bacillati</taxon>
        <taxon>Bacillota</taxon>
        <taxon>Bacilli</taxon>
        <taxon>Bacillales</taxon>
        <taxon>Bacillaceae</taxon>
        <taxon>Heyndrickxia</taxon>
    </lineage>
</organism>
<protein>
    <submittedName>
        <fullName evidence="1">Uncharacterized protein</fullName>
    </submittedName>
</protein>
<comment type="caution">
    <text evidence="1">The sequence shown here is derived from an EMBL/GenBank/DDBJ whole genome shotgun (WGS) entry which is preliminary data.</text>
</comment>
<gene>
    <name evidence="1" type="ORF">SAMN02745208_01829</name>
</gene>
<sequence length="59" mass="6609">MKEFGEKREKAEFDRIGNLCAAGAIFTKACDSRWFSTALESLPIEGFRAQLFGSQFGMI</sequence>
<name>A0A8B4BVZ4_HEYCO</name>
<dbReference type="Proteomes" id="UP000184029">
    <property type="component" value="Unassembled WGS sequence"/>
</dbReference>
<accession>A0A8B4BVZ4</accession>
<proteinExistence type="predicted"/>
<dbReference type="GeneID" id="29814691"/>
<dbReference type="KEGG" id="bcoa:BF29_2109"/>
<evidence type="ECO:0000313" key="2">
    <source>
        <dbReference type="Proteomes" id="UP000184029"/>
    </source>
</evidence>
<dbReference type="RefSeq" id="WP_029142429.1">
    <property type="nucleotide sequence ID" value="NZ_CP009709.1"/>
</dbReference>
<evidence type="ECO:0000313" key="1">
    <source>
        <dbReference type="EMBL" id="SHF34507.1"/>
    </source>
</evidence>
<dbReference type="EMBL" id="FQUB01000034">
    <property type="protein sequence ID" value="SHF34507.1"/>
    <property type="molecule type" value="Genomic_DNA"/>
</dbReference>